<evidence type="ECO:0008006" key="5">
    <source>
        <dbReference type="Google" id="ProtNLM"/>
    </source>
</evidence>
<dbReference type="RefSeq" id="WP_354659927.1">
    <property type="nucleotide sequence ID" value="NZ_JBEXAC010000001.1"/>
</dbReference>
<gene>
    <name evidence="3" type="ORF">ABR189_07895</name>
</gene>
<proteinExistence type="predicted"/>
<sequence length="713" mass="77798">MKNCLTLLLLLFSCCVYAQYPPQAGAANNPGRFIISAGGGTTLQQQAYLKDSAFMDNAPSISGDIFARLWQWQYARNNVSLGLSLGGDYARQQAGGIDFVKTNYRLSDGAISPTSPEGEQKGRVLAITLGPRLYWRTGGFFVAPALQVGHLSLQRNGFSIIDSLADAGGRKRYIPFYTSDRISASGLTLSPQLKIGYQLSRTIAVWTSAQYITGPDITTTTTYWKPYGDPVEGAYTFGQYVEGKPATRINESKYRAMSLQGGLSVSLGGGKQQTSPAAPGENFREIPATVNNSAGKDTSSRNIKRASAPRILSPNFNTVAGTKNGFLQFHYVPSDFPYSKTRVVIWKLNGSRREKVFDDTYTTPWNGMVSEKYLKADKNDTSAYEAQLTASYHPATPGKAGSNTLLFSKNTVPVYDNNGESNIARFVMQNNCTVDHTFVLDSTKCLEDDKIRVYGHVAILPNSAGVTSGTISFTAPFLETTGNTQVTPSNFQPGASFTVTQSNTAFSFEIEGDMCNKQLRVFYNFSYQCPSLNTPAVIPCADTISLPCCMCTYCDDPQNMNITEGAQTWNQLNAETVAITQQFNISPKNIIGVKAQIVYIGESGIDDACRTCAKDETSVFHFTGSNTAQWNGGNTVQAVAQNSHTSFPSRIIGWSSNTQGNLALNMQIGLPGLAQLSCCSRNIRICIRYSFTDKDCKTCERLVCYEGVQLPKQ</sequence>
<evidence type="ECO:0000313" key="4">
    <source>
        <dbReference type="Proteomes" id="UP001549749"/>
    </source>
</evidence>
<protein>
    <recommendedName>
        <fullName evidence="5">Outer membrane protein with beta-barrel domain</fullName>
    </recommendedName>
</protein>
<evidence type="ECO:0000256" key="1">
    <source>
        <dbReference type="SAM" id="MobiDB-lite"/>
    </source>
</evidence>
<dbReference type="EMBL" id="JBEXAC010000001">
    <property type="protein sequence ID" value="MET6997288.1"/>
    <property type="molecule type" value="Genomic_DNA"/>
</dbReference>
<keyword evidence="4" id="KW-1185">Reference proteome</keyword>
<comment type="caution">
    <text evidence="3">The sequence shown here is derived from an EMBL/GenBank/DDBJ whole genome shotgun (WGS) entry which is preliminary data.</text>
</comment>
<feature type="region of interest" description="Disordered" evidence="1">
    <location>
        <begin position="268"/>
        <end position="302"/>
    </location>
</feature>
<reference evidence="3 4" key="1">
    <citation type="submission" date="2024-06" db="EMBL/GenBank/DDBJ databases">
        <title>Chitinophaga defluvii sp. nov., isolated from municipal sewage.</title>
        <authorList>
            <person name="Zhang L."/>
        </authorList>
    </citation>
    <scope>NUCLEOTIDE SEQUENCE [LARGE SCALE GENOMIC DNA]</scope>
    <source>
        <strain evidence="3 4">H8</strain>
    </source>
</reference>
<evidence type="ECO:0000313" key="3">
    <source>
        <dbReference type="EMBL" id="MET6997288.1"/>
    </source>
</evidence>
<dbReference type="Proteomes" id="UP001549749">
    <property type="component" value="Unassembled WGS sequence"/>
</dbReference>
<organism evidence="3 4">
    <name type="scientific">Chitinophaga defluvii</name>
    <dbReference type="NCBI Taxonomy" id="3163343"/>
    <lineage>
        <taxon>Bacteria</taxon>
        <taxon>Pseudomonadati</taxon>
        <taxon>Bacteroidota</taxon>
        <taxon>Chitinophagia</taxon>
        <taxon>Chitinophagales</taxon>
        <taxon>Chitinophagaceae</taxon>
        <taxon>Chitinophaga</taxon>
    </lineage>
</organism>
<feature type="chain" id="PRO_5045573837" description="Outer membrane protein with beta-barrel domain" evidence="2">
    <location>
        <begin position="19"/>
        <end position="713"/>
    </location>
</feature>
<name>A0ABV2T2M9_9BACT</name>
<evidence type="ECO:0000256" key="2">
    <source>
        <dbReference type="SAM" id="SignalP"/>
    </source>
</evidence>
<feature type="compositionally biased region" description="Polar residues" evidence="1">
    <location>
        <begin position="289"/>
        <end position="301"/>
    </location>
</feature>
<feature type="signal peptide" evidence="2">
    <location>
        <begin position="1"/>
        <end position="18"/>
    </location>
</feature>
<accession>A0ABV2T2M9</accession>
<keyword evidence="2" id="KW-0732">Signal</keyword>